<gene>
    <name evidence="1" type="ORF">HME9304_01233</name>
</gene>
<dbReference type="Gene3D" id="2.40.160.20">
    <property type="match status" value="1"/>
</dbReference>
<dbReference type="EMBL" id="CP030104">
    <property type="protein sequence ID" value="AWX44233.1"/>
    <property type="molecule type" value="Genomic_DNA"/>
</dbReference>
<accession>A0A2Z4LR04</accession>
<organism evidence="1 2">
    <name type="scientific">Flagellimonas maritima</name>
    <dbReference type="NCBI Taxonomy" id="1383885"/>
    <lineage>
        <taxon>Bacteria</taxon>
        <taxon>Pseudomonadati</taxon>
        <taxon>Bacteroidota</taxon>
        <taxon>Flavobacteriia</taxon>
        <taxon>Flavobacteriales</taxon>
        <taxon>Flavobacteriaceae</taxon>
        <taxon>Flagellimonas</taxon>
    </lineage>
</organism>
<dbReference type="AlphaFoldDB" id="A0A2Z4LR04"/>
<dbReference type="OrthoDB" id="1161695at2"/>
<evidence type="ECO:0008006" key="3">
    <source>
        <dbReference type="Google" id="ProtNLM"/>
    </source>
</evidence>
<evidence type="ECO:0000313" key="2">
    <source>
        <dbReference type="Proteomes" id="UP000248536"/>
    </source>
</evidence>
<dbReference type="SUPFAM" id="SSF56925">
    <property type="entry name" value="OMPA-like"/>
    <property type="match status" value="1"/>
</dbReference>
<dbReference type="KEGG" id="spon:HME9304_01233"/>
<name>A0A2Z4LR04_9FLAO</name>
<reference evidence="1 2" key="1">
    <citation type="submission" date="2018-06" db="EMBL/GenBank/DDBJ databases">
        <title>Spongiibacterium sp. HME9304 Genome sequencing and assembly.</title>
        <authorList>
            <person name="Kang H."/>
            <person name="Kim H."/>
            <person name="Joh K."/>
        </authorList>
    </citation>
    <scope>NUCLEOTIDE SEQUENCE [LARGE SCALE GENOMIC DNA]</scope>
    <source>
        <strain evidence="1 2">HME9304</strain>
    </source>
</reference>
<proteinExistence type="predicted"/>
<evidence type="ECO:0000313" key="1">
    <source>
        <dbReference type="EMBL" id="AWX44233.1"/>
    </source>
</evidence>
<protein>
    <recommendedName>
        <fullName evidence="3">Outer membrane protein beta-barrel domain-containing protein</fullName>
    </recommendedName>
</protein>
<dbReference type="Proteomes" id="UP000248536">
    <property type="component" value="Chromosome"/>
</dbReference>
<sequence length="210" mass="23466">MKNFKLQFFAKRYISLKKLLLLITLLFGLFNLNAQVKLKMEIGFLQKTQSENLGLSFNAEPNITISEKGVIGLRFGIALNPQKFENNNSTPFNFDEVNDNAVISFLPTFDYYLNNNNTRPYFGLGLGYYLFSSVIIANPSENITEGNVNNQLGFLLRGGLELGRTKLGLEYNFIPKADIKIPNEQTIGTVDNSYFAVSIGFTFGGGKSSI</sequence>
<keyword evidence="2" id="KW-1185">Reference proteome</keyword>
<dbReference type="InterPro" id="IPR011250">
    <property type="entry name" value="OMP/PagP_B-barrel"/>
</dbReference>
<dbReference type="RefSeq" id="WP_112377723.1">
    <property type="nucleotide sequence ID" value="NZ_CP030104.1"/>
</dbReference>